<organism evidence="1 2">
    <name type="scientific">Stieleria marina</name>
    <dbReference type="NCBI Taxonomy" id="1930275"/>
    <lineage>
        <taxon>Bacteria</taxon>
        <taxon>Pseudomonadati</taxon>
        <taxon>Planctomycetota</taxon>
        <taxon>Planctomycetia</taxon>
        <taxon>Pirellulales</taxon>
        <taxon>Pirellulaceae</taxon>
        <taxon>Stieleria</taxon>
    </lineage>
</organism>
<evidence type="ECO:0000313" key="2">
    <source>
        <dbReference type="Proteomes" id="UP000319817"/>
    </source>
</evidence>
<dbReference type="InterPro" id="IPR011990">
    <property type="entry name" value="TPR-like_helical_dom_sf"/>
</dbReference>
<name>A0A517P189_9BACT</name>
<reference evidence="1 2" key="1">
    <citation type="submission" date="2019-02" db="EMBL/GenBank/DDBJ databases">
        <title>Deep-cultivation of Planctomycetes and their phenomic and genomic characterization uncovers novel biology.</title>
        <authorList>
            <person name="Wiegand S."/>
            <person name="Jogler M."/>
            <person name="Boedeker C."/>
            <person name="Pinto D."/>
            <person name="Vollmers J."/>
            <person name="Rivas-Marin E."/>
            <person name="Kohn T."/>
            <person name="Peeters S.H."/>
            <person name="Heuer A."/>
            <person name="Rast P."/>
            <person name="Oberbeckmann S."/>
            <person name="Bunk B."/>
            <person name="Jeske O."/>
            <person name="Meyerdierks A."/>
            <person name="Storesund J.E."/>
            <person name="Kallscheuer N."/>
            <person name="Luecker S."/>
            <person name="Lage O.M."/>
            <person name="Pohl T."/>
            <person name="Merkel B.J."/>
            <person name="Hornburger P."/>
            <person name="Mueller R.-W."/>
            <person name="Bruemmer F."/>
            <person name="Labrenz M."/>
            <person name="Spormann A.M."/>
            <person name="Op den Camp H."/>
            <person name="Overmann J."/>
            <person name="Amann R."/>
            <person name="Jetten M.S.M."/>
            <person name="Mascher T."/>
            <person name="Medema M.H."/>
            <person name="Devos D.P."/>
            <person name="Kaster A.-K."/>
            <person name="Ovreas L."/>
            <person name="Rohde M."/>
            <person name="Galperin M.Y."/>
            <person name="Jogler C."/>
        </authorList>
    </citation>
    <scope>NUCLEOTIDE SEQUENCE [LARGE SCALE GENOMIC DNA]</scope>
    <source>
        <strain evidence="1 2">K23_9</strain>
    </source>
</reference>
<dbReference type="RefSeq" id="WP_145420927.1">
    <property type="nucleotide sequence ID" value="NZ_CP036526.1"/>
</dbReference>
<keyword evidence="2" id="KW-1185">Reference proteome</keyword>
<proteinExistence type="predicted"/>
<dbReference type="EMBL" id="CP036526">
    <property type="protein sequence ID" value="QDT13139.1"/>
    <property type="molecule type" value="Genomic_DNA"/>
</dbReference>
<dbReference type="OrthoDB" id="422579at2"/>
<gene>
    <name evidence="1" type="ORF">K239x_51560</name>
</gene>
<sequence length="120" mass="13705">MASDSGSVHDESSAKDWDEEVVHWRGVCDDSPENVAAFLRLAEALRWIGQFDEAADVLAQFLPLVCEPLERAERKFEAIEFRRRFAEIASVNENNLFQLSVLLGGVEENDESLAYYRRQL</sequence>
<evidence type="ECO:0008006" key="3">
    <source>
        <dbReference type="Google" id="ProtNLM"/>
    </source>
</evidence>
<dbReference type="Proteomes" id="UP000319817">
    <property type="component" value="Chromosome"/>
</dbReference>
<dbReference type="SUPFAM" id="SSF48452">
    <property type="entry name" value="TPR-like"/>
    <property type="match status" value="1"/>
</dbReference>
<evidence type="ECO:0000313" key="1">
    <source>
        <dbReference type="EMBL" id="QDT13139.1"/>
    </source>
</evidence>
<dbReference type="Gene3D" id="1.25.40.10">
    <property type="entry name" value="Tetratricopeptide repeat domain"/>
    <property type="match status" value="1"/>
</dbReference>
<dbReference type="AlphaFoldDB" id="A0A517P189"/>
<protein>
    <recommendedName>
        <fullName evidence="3">Tetratricopeptide repeat protein</fullName>
    </recommendedName>
</protein>
<accession>A0A517P189</accession>